<name>A0A444VR87_9FLAO</name>
<accession>A0A444VR87</accession>
<feature type="domain" description="N-acetyltransferase" evidence="1">
    <location>
        <begin position="3"/>
        <end position="155"/>
    </location>
</feature>
<sequence>MHIAYKRLPEIENSQLIALMNHPLVRRQMPLLKENFTEEHCKAFITAKEQLWQEHGYGPWAFVVDGTFAGWGGLQPENGEADLALVLHPDYWGLGKSLYKGIIKKAFGEMGLPSVTVLFPPTRTRVQGLLRLGFVRERELHVGNERFIRYRLWNPKTGESHKS</sequence>
<dbReference type="Proteomes" id="UP000290261">
    <property type="component" value="Unassembled WGS sequence"/>
</dbReference>
<evidence type="ECO:0000313" key="2">
    <source>
        <dbReference type="EMBL" id="RYC53323.1"/>
    </source>
</evidence>
<dbReference type="EMBL" id="JJMP01000001">
    <property type="protein sequence ID" value="RYC53323.1"/>
    <property type="molecule type" value="Genomic_DNA"/>
</dbReference>
<reference evidence="2 3" key="1">
    <citation type="submission" date="2014-04" db="EMBL/GenBank/DDBJ databases">
        <title>Whole genome of Muricauda olearia.</title>
        <authorList>
            <person name="Zhang X.-H."/>
            <person name="Tang K."/>
        </authorList>
    </citation>
    <scope>NUCLEOTIDE SEQUENCE [LARGE SCALE GENOMIC DNA]</scope>
    <source>
        <strain evidence="2 3">Th120</strain>
    </source>
</reference>
<dbReference type="AlphaFoldDB" id="A0A444VR87"/>
<keyword evidence="3" id="KW-1185">Reference proteome</keyword>
<evidence type="ECO:0000313" key="3">
    <source>
        <dbReference type="Proteomes" id="UP000290261"/>
    </source>
</evidence>
<protein>
    <submittedName>
        <fullName evidence="2">GCN5 family acetyltransferase</fullName>
    </submittedName>
</protein>
<keyword evidence="2" id="KW-0808">Transferase</keyword>
<dbReference type="SUPFAM" id="SSF55729">
    <property type="entry name" value="Acyl-CoA N-acyltransferases (Nat)"/>
    <property type="match status" value="1"/>
</dbReference>
<organism evidence="2 3">
    <name type="scientific">Flagellimonas olearia</name>
    <dbReference type="NCBI Taxonomy" id="552546"/>
    <lineage>
        <taxon>Bacteria</taxon>
        <taxon>Pseudomonadati</taxon>
        <taxon>Bacteroidota</taxon>
        <taxon>Flavobacteriia</taxon>
        <taxon>Flavobacteriales</taxon>
        <taxon>Flavobacteriaceae</taxon>
        <taxon>Flagellimonas</taxon>
    </lineage>
</organism>
<dbReference type="GO" id="GO:0016747">
    <property type="term" value="F:acyltransferase activity, transferring groups other than amino-acyl groups"/>
    <property type="evidence" value="ECO:0007669"/>
    <property type="project" value="InterPro"/>
</dbReference>
<dbReference type="Gene3D" id="3.40.630.30">
    <property type="match status" value="1"/>
</dbReference>
<dbReference type="PROSITE" id="PS51186">
    <property type="entry name" value="GNAT"/>
    <property type="match status" value="1"/>
</dbReference>
<evidence type="ECO:0000259" key="1">
    <source>
        <dbReference type="PROSITE" id="PS51186"/>
    </source>
</evidence>
<proteinExistence type="predicted"/>
<dbReference type="Pfam" id="PF13302">
    <property type="entry name" value="Acetyltransf_3"/>
    <property type="match status" value="1"/>
</dbReference>
<dbReference type="InterPro" id="IPR016181">
    <property type="entry name" value="Acyl_CoA_acyltransferase"/>
</dbReference>
<comment type="caution">
    <text evidence="2">The sequence shown here is derived from an EMBL/GenBank/DDBJ whole genome shotgun (WGS) entry which is preliminary data.</text>
</comment>
<gene>
    <name evidence="2" type="ORF">DN53_03630</name>
</gene>
<dbReference type="RefSeq" id="WP_129653006.1">
    <property type="nucleotide sequence ID" value="NZ_ML142907.1"/>
</dbReference>
<dbReference type="InterPro" id="IPR000182">
    <property type="entry name" value="GNAT_dom"/>
</dbReference>